<evidence type="ECO:0000259" key="7">
    <source>
        <dbReference type="Pfam" id="PF10394"/>
    </source>
</evidence>
<evidence type="ECO:0000259" key="6">
    <source>
        <dbReference type="Pfam" id="PF00583"/>
    </source>
</evidence>
<feature type="domain" description="Histone acetyl transferase HAT1 N-terminal" evidence="7">
    <location>
        <begin position="18"/>
        <end position="166"/>
    </location>
</feature>
<dbReference type="GO" id="GO:0031509">
    <property type="term" value="P:subtelomeric heterochromatin formation"/>
    <property type="evidence" value="ECO:0007669"/>
    <property type="project" value="InterPro"/>
</dbReference>
<dbReference type="OrthoDB" id="10253098at2759"/>
<dbReference type="Gene3D" id="3.40.630.30">
    <property type="match status" value="1"/>
</dbReference>
<dbReference type="InterPro" id="IPR017380">
    <property type="entry name" value="Hist_AcTrfase_B-typ_cat-su"/>
</dbReference>
<comment type="caution">
    <text evidence="8">The sequence shown here is derived from an EMBL/GenBank/DDBJ whole genome shotgun (WGS) entry which is preliminary data.</text>
</comment>
<dbReference type="Gene3D" id="3.90.360.10">
    <property type="entry name" value="Histone acetyl transferase 1 (HAT1), N-terminal domain"/>
    <property type="match status" value="1"/>
</dbReference>
<dbReference type="Proteomes" id="UP000243579">
    <property type="component" value="Unassembled WGS sequence"/>
</dbReference>
<evidence type="ECO:0000256" key="2">
    <source>
        <dbReference type="ARBA" id="ARBA00013184"/>
    </source>
</evidence>
<evidence type="ECO:0000256" key="3">
    <source>
        <dbReference type="ARBA" id="ARBA00022679"/>
    </source>
</evidence>
<name>A0A1V9YBQ2_ACHHY</name>
<feature type="domain" description="N-acetyltransferase" evidence="6">
    <location>
        <begin position="191"/>
        <end position="254"/>
    </location>
</feature>
<dbReference type="Pfam" id="PF10394">
    <property type="entry name" value="Hat1_N"/>
    <property type="match status" value="1"/>
</dbReference>
<dbReference type="GO" id="GO:0004402">
    <property type="term" value="F:histone acetyltransferase activity"/>
    <property type="evidence" value="ECO:0007669"/>
    <property type="project" value="InterPro"/>
</dbReference>
<dbReference type="SUPFAM" id="SSF55729">
    <property type="entry name" value="Acyl-CoA N-acyltransferases (Nat)"/>
    <property type="match status" value="1"/>
</dbReference>
<keyword evidence="4" id="KW-0012">Acyltransferase</keyword>
<dbReference type="InterPro" id="IPR019467">
    <property type="entry name" value="Hat1_N"/>
</dbReference>
<dbReference type="InterPro" id="IPR000182">
    <property type="entry name" value="GNAT_dom"/>
</dbReference>
<dbReference type="GO" id="GO:0000781">
    <property type="term" value="C:chromosome, telomeric region"/>
    <property type="evidence" value="ECO:0007669"/>
    <property type="project" value="GOC"/>
</dbReference>
<keyword evidence="3 8" id="KW-0808">Transferase</keyword>
<dbReference type="Pfam" id="PF00583">
    <property type="entry name" value="Acetyltransf_1"/>
    <property type="match status" value="1"/>
</dbReference>
<dbReference type="GO" id="GO:0005634">
    <property type="term" value="C:nucleus"/>
    <property type="evidence" value="ECO:0007669"/>
    <property type="project" value="InterPro"/>
</dbReference>
<dbReference type="CDD" id="cd04301">
    <property type="entry name" value="NAT_SF"/>
    <property type="match status" value="1"/>
</dbReference>
<dbReference type="InterPro" id="IPR037113">
    <property type="entry name" value="Hat1_N_sf"/>
</dbReference>
<sequence length="397" mass="44782">MADTEDGPPPKKVKFQLSTSANDCVHLRIVHSASELDDDGAGFSPAFTYHAFGKEEVIYGYTGLRIWLTFAARTFDCLVEITYDTKDADAWDLFAKMQQSLPNDATQDKAAFLAKLEATSKLPLPGKLVSSYTTESLAFETYFSPLDDRGREYLNKMQKLSLWFIEGADDIDVADERWSLYTIFHKDANDVLRPAGYITMFTFHLPVSHGAMTKSKRICQVLVLPPYQRRGHGERLVELIMADARRADDIYEITVEDPVPGFARLRDVVDVKACVAYGFFVEPPTHPASGVAKGTQKCTATEIHHVKQALKITRLQVQRCYEALKLRWIDRNDEDAFKGYRLEVKRRLHGLHAEDLEAAASADRKKALLANLFSELEAEYDTVLSRTKLIDTTLASE</sequence>
<evidence type="ECO:0000256" key="5">
    <source>
        <dbReference type="ARBA" id="ARBA00048017"/>
    </source>
</evidence>
<comment type="similarity">
    <text evidence="1">Belongs to the HAT1 family.</text>
</comment>
<evidence type="ECO:0000313" key="8">
    <source>
        <dbReference type="EMBL" id="OQR83122.1"/>
    </source>
</evidence>
<dbReference type="STRING" id="1202772.A0A1V9YBQ2"/>
<gene>
    <name evidence="8" type="ORF">ACHHYP_15080</name>
</gene>
<accession>A0A1V9YBQ2</accession>
<reference evidence="8 9" key="1">
    <citation type="journal article" date="2014" name="Genome Biol. Evol.">
        <title>The secreted proteins of Achlya hypogyna and Thraustotheca clavata identify the ancestral oomycete secretome and reveal gene acquisitions by horizontal gene transfer.</title>
        <authorList>
            <person name="Misner I."/>
            <person name="Blouin N."/>
            <person name="Leonard G."/>
            <person name="Richards T.A."/>
            <person name="Lane C.E."/>
        </authorList>
    </citation>
    <scope>NUCLEOTIDE SEQUENCE [LARGE SCALE GENOMIC DNA]</scope>
    <source>
        <strain evidence="8 9">ATCC 48635</strain>
    </source>
</reference>
<dbReference type="PANTHER" id="PTHR12046">
    <property type="entry name" value="HISTONE ACETYLTRANSFERASE TYPE B CATALYTIC SUBUNIT"/>
    <property type="match status" value="1"/>
</dbReference>
<dbReference type="EC" id="2.3.1.48" evidence="2"/>
<dbReference type="EMBL" id="JNBR01002312">
    <property type="protein sequence ID" value="OQR83122.1"/>
    <property type="molecule type" value="Genomic_DNA"/>
</dbReference>
<proteinExistence type="inferred from homology"/>
<evidence type="ECO:0000313" key="9">
    <source>
        <dbReference type="Proteomes" id="UP000243579"/>
    </source>
</evidence>
<comment type="catalytic activity">
    <reaction evidence="5">
        <text>L-lysyl-[protein] + acetyl-CoA = N(6)-acetyl-L-lysyl-[protein] + CoA + H(+)</text>
        <dbReference type="Rhea" id="RHEA:45948"/>
        <dbReference type="Rhea" id="RHEA-COMP:9752"/>
        <dbReference type="Rhea" id="RHEA-COMP:10731"/>
        <dbReference type="ChEBI" id="CHEBI:15378"/>
        <dbReference type="ChEBI" id="CHEBI:29969"/>
        <dbReference type="ChEBI" id="CHEBI:57287"/>
        <dbReference type="ChEBI" id="CHEBI:57288"/>
        <dbReference type="ChEBI" id="CHEBI:61930"/>
        <dbReference type="EC" id="2.3.1.48"/>
    </reaction>
</comment>
<evidence type="ECO:0000256" key="4">
    <source>
        <dbReference type="ARBA" id="ARBA00023315"/>
    </source>
</evidence>
<evidence type="ECO:0000256" key="1">
    <source>
        <dbReference type="ARBA" id="ARBA00010543"/>
    </source>
</evidence>
<protein>
    <recommendedName>
        <fullName evidence="2">histone acetyltransferase</fullName>
        <ecNumber evidence="2">2.3.1.48</ecNumber>
    </recommendedName>
</protein>
<keyword evidence="9" id="KW-1185">Reference proteome</keyword>
<dbReference type="AlphaFoldDB" id="A0A1V9YBQ2"/>
<organism evidence="8 9">
    <name type="scientific">Achlya hypogyna</name>
    <name type="common">Oomycete</name>
    <name type="synonym">Protoachlya hypogyna</name>
    <dbReference type="NCBI Taxonomy" id="1202772"/>
    <lineage>
        <taxon>Eukaryota</taxon>
        <taxon>Sar</taxon>
        <taxon>Stramenopiles</taxon>
        <taxon>Oomycota</taxon>
        <taxon>Saprolegniomycetes</taxon>
        <taxon>Saprolegniales</taxon>
        <taxon>Achlyaceae</taxon>
        <taxon>Achlya</taxon>
    </lineage>
</organism>
<dbReference type="InterPro" id="IPR016181">
    <property type="entry name" value="Acyl_CoA_acyltransferase"/>
</dbReference>